<dbReference type="RefSeq" id="XP_004036560.1">
    <property type="nucleotide sequence ID" value="XM_004036512.1"/>
</dbReference>
<dbReference type="GeneID" id="14908737"/>
<evidence type="ECO:0000313" key="3">
    <source>
        <dbReference type="Proteomes" id="UP000008983"/>
    </source>
</evidence>
<protein>
    <submittedName>
        <fullName evidence="2">Uncharacterized protein</fullName>
    </submittedName>
</protein>
<feature type="region of interest" description="Disordered" evidence="1">
    <location>
        <begin position="1"/>
        <end position="46"/>
    </location>
</feature>
<dbReference type="Proteomes" id="UP000008983">
    <property type="component" value="Unassembled WGS sequence"/>
</dbReference>
<evidence type="ECO:0000256" key="1">
    <source>
        <dbReference type="SAM" id="MobiDB-lite"/>
    </source>
</evidence>
<dbReference type="EMBL" id="GL983619">
    <property type="protein sequence ID" value="EGR32574.1"/>
    <property type="molecule type" value="Genomic_DNA"/>
</dbReference>
<organism evidence="2 3">
    <name type="scientific">Ichthyophthirius multifiliis</name>
    <name type="common">White spot disease agent</name>
    <name type="synonym">Ich</name>
    <dbReference type="NCBI Taxonomy" id="5932"/>
    <lineage>
        <taxon>Eukaryota</taxon>
        <taxon>Sar</taxon>
        <taxon>Alveolata</taxon>
        <taxon>Ciliophora</taxon>
        <taxon>Intramacronucleata</taxon>
        <taxon>Oligohymenophorea</taxon>
        <taxon>Hymenostomatida</taxon>
        <taxon>Ophryoglenina</taxon>
        <taxon>Ichthyophthirius</taxon>
    </lineage>
</organism>
<dbReference type="AlphaFoldDB" id="G0QQD1"/>
<name>G0QQD1_ICHMU</name>
<reference evidence="2 3" key="1">
    <citation type="submission" date="2011-07" db="EMBL/GenBank/DDBJ databases">
        <authorList>
            <person name="Coyne R."/>
            <person name="Brami D."/>
            <person name="Johnson J."/>
            <person name="Hostetler J."/>
            <person name="Hannick L."/>
            <person name="Clark T."/>
            <person name="Cassidy-Hanley D."/>
            <person name="Inman J."/>
        </authorList>
    </citation>
    <scope>NUCLEOTIDE SEQUENCE [LARGE SCALE GENOMIC DNA]</scope>
    <source>
        <strain evidence="2 3">G5</strain>
    </source>
</reference>
<dbReference type="InParanoid" id="G0QQD1"/>
<gene>
    <name evidence="2" type="ORF">IMG5_076940</name>
</gene>
<keyword evidence="3" id="KW-1185">Reference proteome</keyword>
<evidence type="ECO:0000313" key="2">
    <source>
        <dbReference type="EMBL" id="EGR32574.1"/>
    </source>
</evidence>
<sequence length="202" mass="24648">MRLSLQKKTTKKKINEEEEEDNPELYKPRPELIQEEDQDENKEKKGIYQVPKLQAVLNKDNQIKEKEKIQEKRRQTYLKRKLAENLSKDIDEFKLNNRPIVERFGEKDKLAKQEKERISFEESNYIRLPVTKKDKFRQKNMEKKREEFEKIDDLQELKDIRELLYYEGLANNEDIQKKELAKVQKSIKKYTFKTQKRLKNKK</sequence>
<dbReference type="OrthoDB" id="203440at2759"/>
<accession>G0QQD1</accession>
<proteinExistence type="predicted"/>